<gene>
    <name evidence="3" type="ORF">PIB30_034321</name>
</gene>
<keyword evidence="4" id="KW-1185">Reference proteome</keyword>
<dbReference type="EMBL" id="JASCZI010060574">
    <property type="protein sequence ID" value="MED6134106.1"/>
    <property type="molecule type" value="Genomic_DNA"/>
</dbReference>
<feature type="domain" description="DUF569" evidence="2">
    <location>
        <begin position="211"/>
        <end position="288"/>
    </location>
</feature>
<accession>A0ABU6SCJ2</accession>
<dbReference type="PANTHER" id="PTHR31205:SF81">
    <property type="entry name" value="ACTIN CROSS-LINKING PROTEIN"/>
    <property type="match status" value="1"/>
</dbReference>
<name>A0ABU6SCJ2_9FABA</name>
<dbReference type="Pfam" id="PF22932">
    <property type="entry name" value="Ubiq_DUF_assoc"/>
    <property type="match status" value="1"/>
</dbReference>
<proteinExistence type="predicted"/>
<protein>
    <recommendedName>
        <fullName evidence="5">DUF569 domain-containing protein</fullName>
    </recommendedName>
</protein>
<dbReference type="InterPro" id="IPR007679">
    <property type="entry name" value="DUF569"/>
</dbReference>
<sequence length="317" mass="36220">MEFFNKANVIRLRSYHDKYMLADDDQETVYQDRNGSYKNALWTVEMAETGDAIRLKSCYGKYLTASNVPFLLKSTAKKVFQTLPNRLDSSVEWEPIREGVQVRLRTRYGRFLRGNGGLPPWRNTITHDVPHRTATANWVLWDVDIVDLLTPGSGHYKPRPAPITPPNYSPNYLMDISSANTSPGSDYSNKIELYSPRVEGHYDSILSPKEGRTIYYSIGDENGEVREGSREESFLFYGKSVEELKENMKMQTGLDDILVCCRNPLNSKLYPLRLHLPPIKTAMHVVVVPSTFQHDIMKVTLAQTMTRFGNAILSKRC</sequence>
<dbReference type="InterPro" id="IPR008999">
    <property type="entry name" value="Actin-crosslinking"/>
</dbReference>
<reference evidence="3 4" key="1">
    <citation type="journal article" date="2023" name="Plants (Basel)">
        <title>Bridging the Gap: Combining Genomics and Transcriptomics Approaches to Understand Stylosanthes scabra, an Orphan Legume from the Brazilian Caatinga.</title>
        <authorList>
            <person name="Ferreira-Neto J.R.C."/>
            <person name="da Silva M.D."/>
            <person name="Binneck E."/>
            <person name="de Melo N.F."/>
            <person name="da Silva R.H."/>
            <person name="de Melo A.L.T.M."/>
            <person name="Pandolfi V."/>
            <person name="Bustamante F.O."/>
            <person name="Brasileiro-Vidal A.C."/>
            <person name="Benko-Iseppon A.M."/>
        </authorList>
    </citation>
    <scope>NUCLEOTIDE SEQUENCE [LARGE SCALE GENOMIC DNA]</scope>
    <source>
        <tissue evidence="3">Leaves</tissue>
    </source>
</reference>
<dbReference type="InterPro" id="IPR054726">
    <property type="entry name" value="Ubiq_DUF569-assoc"/>
</dbReference>
<evidence type="ECO:0008006" key="5">
    <source>
        <dbReference type="Google" id="ProtNLM"/>
    </source>
</evidence>
<evidence type="ECO:0000259" key="2">
    <source>
        <dbReference type="Pfam" id="PF22932"/>
    </source>
</evidence>
<feature type="domain" description="DUF569" evidence="1">
    <location>
        <begin position="1"/>
        <end position="141"/>
    </location>
</feature>
<dbReference type="Pfam" id="PF04601">
    <property type="entry name" value="DUF569"/>
    <property type="match status" value="1"/>
</dbReference>
<organism evidence="3 4">
    <name type="scientific">Stylosanthes scabra</name>
    <dbReference type="NCBI Taxonomy" id="79078"/>
    <lineage>
        <taxon>Eukaryota</taxon>
        <taxon>Viridiplantae</taxon>
        <taxon>Streptophyta</taxon>
        <taxon>Embryophyta</taxon>
        <taxon>Tracheophyta</taxon>
        <taxon>Spermatophyta</taxon>
        <taxon>Magnoliopsida</taxon>
        <taxon>eudicotyledons</taxon>
        <taxon>Gunneridae</taxon>
        <taxon>Pentapetalae</taxon>
        <taxon>rosids</taxon>
        <taxon>fabids</taxon>
        <taxon>Fabales</taxon>
        <taxon>Fabaceae</taxon>
        <taxon>Papilionoideae</taxon>
        <taxon>50 kb inversion clade</taxon>
        <taxon>dalbergioids sensu lato</taxon>
        <taxon>Dalbergieae</taxon>
        <taxon>Pterocarpus clade</taxon>
        <taxon>Stylosanthes</taxon>
    </lineage>
</organism>
<dbReference type="Proteomes" id="UP001341840">
    <property type="component" value="Unassembled WGS sequence"/>
</dbReference>
<dbReference type="Gene3D" id="2.80.10.50">
    <property type="match status" value="1"/>
</dbReference>
<evidence type="ECO:0000313" key="3">
    <source>
        <dbReference type="EMBL" id="MED6134106.1"/>
    </source>
</evidence>
<evidence type="ECO:0000313" key="4">
    <source>
        <dbReference type="Proteomes" id="UP001341840"/>
    </source>
</evidence>
<evidence type="ECO:0000259" key="1">
    <source>
        <dbReference type="Pfam" id="PF04601"/>
    </source>
</evidence>
<dbReference type="SUPFAM" id="SSF50405">
    <property type="entry name" value="Actin-crosslinking proteins"/>
    <property type="match status" value="1"/>
</dbReference>
<comment type="caution">
    <text evidence="3">The sequence shown here is derived from an EMBL/GenBank/DDBJ whole genome shotgun (WGS) entry which is preliminary data.</text>
</comment>
<dbReference type="CDD" id="cd23340">
    <property type="entry name" value="beta-trefoil_FSCN_ACP-like"/>
    <property type="match status" value="1"/>
</dbReference>
<dbReference type="PANTHER" id="PTHR31205">
    <property type="entry name" value="ACTIN CROSS-LINKING PROTEIN (DUF569)"/>
    <property type="match status" value="1"/>
</dbReference>